<dbReference type="SUPFAM" id="SSF52540">
    <property type="entry name" value="P-loop containing nucleoside triphosphate hydrolases"/>
    <property type="match status" value="1"/>
</dbReference>
<dbReference type="RefSeq" id="WP_125293663.1">
    <property type="nucleotide sequence ID" value="NZ_CP100494.1"/>
</dbReference>
<dbReference type="PANTHER" id="PTHR10695:SF46">
    <property type="entry name" value="BIFUNCTIONAL COENZYME A SYNTHASE-RELATED"/>
    <property type="match status" value="1"/>
</dbReference>
<dbReference type="EMBL" id="RHXB01000006">
    <property type="protein sequence ID" value="RSE26117.1"/>
    <property type="molecule type" value="Genomic_DNA"/>
</dbReference>
<dbReference type="PANTHER" id="PTHR10695">
    <property type="entry name" value="DEPHOSPHO-COA KINASE-RELATED"/>
    <property type="match status" value="1"/>
</dbReference>
<comment type="caution">
    <text evidence="10">The sequence shown here is derived from an EMBL/GenBank/DDBJ whole genome shotgun (WGS) entry which is preliminary data.</text>
</comment>
<evidence type="ECO:0000256" key="2">
    <source>
        <dbReference type="ARBA" id="ARBA00022490"/>
    </source>
</evidence>
<dbReference type="AlphaFoldDB" id="A0A427V050"/>
<name>A0A427V050_9ENTR</name>
<dbReference type="UniPathway" id="UPA00241">
    <property type="reaction ID" value="UER00356"/>
</dbReference>
<reference evidence="10 11" key="1">
    <citation type="submission" date="2018-10" db="EMBL/GenBank/DDBJ databases">
        <title>Transmission dynamics of multidrug resistant bacteria on intensive care unit surfaces.</title>
        <authorList>
            <person name="D'Souza A.W."/>
            <person name="Potter R.F."/>
            <person name="Wallace M."/>
            <person name="Shupe A."/>
            <person name="Patel S."/>
            <person name="Sun S."/>
            <person name="Gul D."/>
            <person name="Kwon J.H."/>
            <person name="Andleeb S."/>
            <person name="Burnham C.-A.D."/>
            <person name="Dantas G."/>
        </authorList>
    </citation>
    <scope>NUCLEOTIDE SEQUENCE [LARGE SCALE GENOMIC DNA]</scope>
    <source>
        <strain evidence="10 11">AS_373</strain>
    </source>
</reference>
<dbReference type="FunFam" id="3.40.50.300:FF:000518">
    <property type="entry name" value="Dephospho-CoA kinase"/>
    <property type="match status" value="1"/>
</dbReference>
<evidence type="ECO:0000256" key="5">
    <source>
        <dbReference type="ARBA" id="ARBA00022777"/>
    </source>
</evidence>
<evidence type="ECO:0000256" key="9">
    <source>
        <dbReference type="NCBIfam" id="TIGR00152"/>
    </source>
</evidence>
<organism evidence="10 11">
    <name type="scientific">Atlantibacter subterraneus</name>
    <dbReference type="NCBI Taxonomy" id="255519"/>
    <lineage>
        <taxon>Bacteria</taxon>
        <taxon>Pseudomonadati</taxon>
        <taxon>Pseudomonadota</taxon>
        <taxon>Gammaproteobacteria</taxon>
        <taxon>Enterobacterales</taxon>
        <taxon>Enterobacteriaceae</taxon>
        <taxon>Atlantibacter</taxon>
    </lineage>
</organism>
<gene>
    <name evidence="8" type="primary">coaE</name>
    <name evidence="10" type="ORF">EGT71_11235</name>
</gene>
<evidence type="ECO:0000256" key="3">
    <source>
        <dbReference type="ARBA" id="ARBA00022679"/>
    </source>
</evidence>
<comment type="pathway">
    <text evidence="8">Cofactor biosynthesis; coenzyme A biosynthesis; CoA from (R)-pantothenate: step 5/5.</text>
</comment>
<dbReference type="GO" id="GO:0004140">
    <property type="term" value="F:dephospho-CoA kinase activity"/>
    <property type="evidence" value="ECO:0007669"/>
    <property type="project" value="UniProtKB-UniRule"/>
</dbReference>
<dbReference type="InterPro" id="IPR001977">
    <property type="entry name" value="Depp_CoAkinase"/>
</dbReference>
<evidence type="ECO:0000313" key="10">
    <source>
        <dbReference type="EMBL" id="RSE26117.1"/>
    </source>
</evidence>
<comment type="similarity">
    <text evidence="1 8">Belongs to the CoaE family.</text>
</comment>
<protein>
    <recommendedName>
        <fullName evidence="8 9">Dephospho-CoA kinase</fullName>
        <ecNumber evidence="8 9">2.7.1.24</ecNumber>
    </recommendedName>
    <alternativeName>
        <fullName evidence="8">Dephosphocoenzyme A kinase</fullName>
    </alternativeName>
</protein>
<keyword evidence="3 8" id="KW-0808">Transferase</keyword>
<dbReference type="NCBIfam" id="TIGR00152">
    <property type="entry name" value="dephospho-CoA kinase"/>
    <property type="match status" value="1"/>
</dbReference>
<dbReference type="PROSITE" id="PS51219">
    <property type="entry name" value="DPCK"/>
    <property type="match status" value="1"/>
</dbReference>
<keyword evidence="5 8" id="KW-0418">Kinase</keyword>
<keyword evidence="7 8" id="KW-0173">Coenzyme A biosynthesis</keyword>
<dbReference type="OrthoDB" id="9812943at2"/>
<evidence type="ECO:0000256" key="8">
    <source>
        <dbReference type="HAMAP-Rule" id="MF_00376"/>
    </source>
</evidence>
<dbReference type="EC" id="2.7.1.24" evidence="8 9"/>
<keyword evidence="6 8" id="KW-0067">ATP-binding</keyword>
<dbReference type="Proteomes" id="UP000275331">
    <property type="component" value="Unassembled WGS sequence"/>
</dbReference>
<evidence type="ECO:0000313" key="11">
    <source>
        <dbReference type="Proteomes" id="UP000275331"/>
    </source>
</evidence>
<proteinExistence type="inferred from homology"/>
<dbReference type="InterPro" id="IPR027417">
    <property type="entry name" value="P-loop_NTPase"/>
</dbReference>
<feature type="binding site" evidence="8">
    <location>
        <begin position="12"/>
        <end position="17"/>
    </location>
    <ligand>
        <name>ATP</name>
        <dbReference type="ChEBI" id="CHEBI:30616"/>
    </ligand>
</feature>
<dbReference type="GeneID" id="84666607"/>
<dbReference type="HAMAP" id="MF_00376">
    <property type="entry name" value="Dephospho_CoA_kinase"/>
    <property type="match status" value="1"/>
</dbReference>
<dbReference type="GO" id="GO:0015937">
    <property type="term" value="P:coenzyme A biosynthetic process"/>
    <property type="evidence" value="ECO:0007669"/>
    <property type="project" value="UniProtKB-UniRule"/>
</dbReference>
<evidence type="ECO:0000256" key="6">
    <source>
        <dbReference type="ARBA" id="ARBA00022840"/>
    </source>
</evidence>
<keyword evidence="4 8" id="KW-0547">Nucleotide-binding</keyword>
<evidence type="ECO:0000256" key="1">
    <source>
        <dbReference type="ARBA" id="ARBA00009018"/>
    </source>
</evidence>
<dbReference type="Gene3D" id="3.40.50.300">
    <property type="entry name" value="P-loop containing nucleotide triphosphate hydrolases"/>
    <property type="match status" value="1"/>
</dbReference>
<keyword evidence="2 8" id="KW-0963">Cytoplasm</keyword>
<comment type="function">
    <text evidence="8">Catalyzes the phosphorylation of the 3'-hydroxyl group of dephosphocoenzyme A to form coenzyme A.</text>
</comment>
<dbReference type="GO" id="GO:0005737">
    <property type="term" value="C:cytoplasm"/>
    <property type="evidence" value="ECO:0007669"/>
    <property type="project" value="UniProtKB-SubCell"/>
</dbReference>
<accession>A0A427V050</accession>
<sequence>MVYTVAITGGIGSGKTTVANKFAQLGITIIDADIIARNVVEPEKPALKSIVQHFGPAMLLPDGTLNRRELRERIFANPPEKAWLNALLHPLIHQETQDQMARATSDYVLWVVPLLVENQLHKKADRVLVVDVDPETQIIRTMQRDNVSRTHAEQIIAAQVSRAARLAVADDVIDNSGRPDAVDAEVKRLHQRYLQLAAQAVQQENQ</sequence>
<evidence type="ECO:0000256" key="7">
    <source>
        <dbReference type="ARBA" id="ARBA00022993"/>
    </source>
</evidence>
<evidence type="ECO:0000256" key="4">
    <source>
        <dbReference type="ARBA" id="ARBA00022741"/>
    </source>
</evidence>
<dbReference type="GO" id="GO:0005524">
    <property type="term" value="F:ATP binding"/>
    <property type="evidence" value="ECO:0007669"/>
    <property type="project" value="UniProtKB-UniRule"/>
</dbReference>
<dbReference type="Pfam" id="PF01121">
    <property type="entry name" value="CoaE"/>
    <property type="match status" value="1"/>
</dbReference>
<dbReference type="CDD" id="cd02022">
    <property type="entry name" value="DPCK"/>
    <property type="match status" value="1"/>
</dbReference>
<comment type="subcellular location">
    <subcellularLocation>
        <location evidence="8">Cytoplasm</location>
    </subcellularLocation>
</comment>
<comment type="catalytic activity">
    <reaction evidence="8">
        <text>3'-dephospho-CoA + ATP = ADP + CoA + H(+)</text>
        <dbReference type="Rhea" id="RHEA:18245"/>
        <dbReference type="ChEBI" id="CHEBI:15378"/>
        <dbReference type="ChEBI" id="CHEBI:30616"/>
        <dbReference type="ChEBI" id="CHEBI:57287"/>
        <dbReference type="ChEBI" id="CHEBI:57328"/>
        <dbReference type="ChEBI" id="CHEBI:456216"/>
        <dbReference type="EC" id="2.7.1.24"/>
    </reaction>
</comment>